<evidence type="ECO:0000256" key="7">
    <source>
        <dbReference type="ARBA" id="ARBA00023180"/>
    </source>
</evidence>
<feature type="domain" description="Glucose-methanol-choline oxidoreductase N-terminal" evidence="10">
    <location>
        <begin position="286"/>
        <end position="300"/>
    </location>
</feature>
<feature type="active site" description="Proton acceptor" evidence="8">
    <location>
        <position position="591"/>
    </location>
</feature>
<dbReference type="PROSITE" id="PS00624">
    <property type="entry name" value="GMC_OXRED_2"/>
    <property type="match status" value="1"/>
</dbReference>
<evidence type="ECO:0000256" key="5">
    <source>
        <dbReference type="ARBA" id="ARBA00022827"/>
    </source>
</evidence>
<dbReference type="GeneID" id="66075819"/>
<evidence type="ECO:0000256" key="6">
    <source>
        <dbReference type="ARBA" id="ARBA00023002"/>
    </source>
</evidence>
<evidence type="ECO:0000256" key="8">
    <source>
        <dbReference type="PIRSR" id="PIRSR000137-1"/>
    </source>
</evidence>
<dbReference type="InterPro" id="IPR012132">
    <property type="entry name" value="GMC_OxRdtase"/>
</dbReference>
<dbReference type="Gene3D" id="3.30.560.10">
    <property type="entry name" value="Glucose Oxidase, domain 3"/>
    <property type="match status" value="1"/>
</dbReference>
<dbReference type="Pfam" id="PF05199">
    <property type="entry name" value="GMC_oxred_C"/>
    <property type="match status" value="1"/>
</dbReference>
<comment type="similarity">
    <text evidence="2">Belongs to the GMC oxidoreductase family.</text>
</comment>
<keyword evidence="6" id="KW-0560">Oxidoreductase</keyword>
<keyword evidence="3" id="KW-0285">Flavoprotein</keyword>
<feature type="binding site" evidence="9">
    <location>
        <position position="245"/>
    </location>
    <ligand>
        <name>FAD</name>
        <dbReference type="ChEBI" id="CHEBI:57692"/>
    </ligand>
</feature>
<accession>A0A9P7UWQ7</accession>
<sequence>MPVVSSAQSFAQFDYVVVGGGLTGLVVATRLSEDPDVTVGVLEAGPQPTDNDPIIDIPAMIGRAVGDPNYDWLTMSTSQPRANDRPILIPRGKGIGGSSMINYLYMIRPTKEEFDRIEELGNKGWNWESILNYMKKSEDLTPTSLSVDDQQKYAINTNHDVHGTTGPLQKTLGVVFSEFHADVVESATHLGLPKNLDANAGDLAGISTGFASIDPKTAKRSSAYSAYYAPNADRKNLLILPNAMVHKVVISAEPSSNLKRATAVEFSHDGTVSIVQARREVVLSAGALGSSRILELSGIGNSSILSRLGIPAHVDLPGVGENLQDHIMVFAIAETEKYDTLDMLADSEVLKVHQRLYAEKKGLLAAVPAPAYVYVPATKLGDGNDVSRWHRQLSEPEKMVHPETPESVKKGIVKQYEVLRRVWKEDRTVQGELAMLTGHLPTPLHTALTGRRYLTTASFLAQPLSRGYVHIASADPSAQPEVNPRYLSVESDFEMLVGLFKLATKLYTLPPLSNHIKEMVMPQLPEEKEKVDEAYREYVRNACLSGIHPIGSASMMLRELGGVVDENLVVYGTSNLRVADLSILPIQLSTHPQATAYAIGEKAADIIKESRR</sequence>
<evidence type="ECO:0000256" key="4">
    <source>
        <dbReference type="ARBA" id="ARBA00022729"/>
    </source>
</evidence>
<dbReference type="Gene3D" id="3.50.50.60">
    <property type="entry name" value="FAD/NAD(P)-binding domain"/>
    <property type="match status" value="1"/>
</dbReference>
<evidence type="ECO:0000313" key="11">
    <source>
        <dbReference type="EMBL" id="KAG7096062.1"/>
    </source>
</evidence>
<feature type="active site" description="Proton donor" evidence="8">
    <location>
        <position position="548"/>
    </location>
</feature>
<evidence type="ECO:0000313" key="12">
    <source>
        <dbReference type="Proteomes" id="UP001049176"/>
    </source>
</evidence>
<dbReference type="OrthoDB" id="269227at2759"/>
<keyword evidence="12" id="KW-1185">Reference proteome</keyword>
<dbReference type="InterPro" id="IPR007867">
    <property type="entry name" value="GMC_OxRtase_C"/>
</dbReference>
<evidence type="ECO:0000256" key="2">
    <source>
        <dbReference type="ARBA" id="ARBA00010790"/>
    </source>
</evidence>
<name>A0A9P7UWQ7_9AGAR</name>
<dbReference type="InterPro" id="IPR000172">
    <property type="entry name" value="GMC_OxRdtase_N"/>
</dbReference>
<feature type="binding site" evidence="9">
    <location>
        <begin position="592"/>
        <end position="593"/>
    </location>
    <ligand>
        <name>FAD</name>
        <dbReference type="ChEBI" id="CHEBI:57692"/>
    </ligand>
</feature>
<dbReference type="PIRSF" id="PIRSF000137">
    <property type="entry name" value="Alcohol_oxidase"/>
    <property type="match status" value="1"/>
</dbReference>
<comment type="cofactor">
    <cofactor evidence="1 9">
        <name>FAD</name>
        <dbReference type="ChEBI" id="CHEBI:57692"/>
    </cofactor>
</comment>
<dbReference type="InterPro" id="IPR036188">
    <property type="entry name" value="FAD/NAD-bd_sf"/>
</dbReference>
<evidence type="ECO:0000256" key="1">
    <source>
        <dbReference type="ARBA" id="ARBA00001974"/>
    </source>
</evidence>
<dbReference type="RefSeq" id="XP_043012532.1">
    <property type="nucleotide sequence ID" value="XM_043151437.1"/>
</dbReference>
<dbReference type="KEGG" id="more:E1B28_006743"/>
<dbReference type="EMBL" id="CM032183">
    <property type="protein sequence ID" value="KAG7096062.1"/>
    <property type="molecule type" value="Genomic_DNA"/>
</dbReference>
<organism evidence="11 12">
    <name type="scientific">Marasmius oreades</name>
    <name type="common">fairy-ring Marasmius</name>
    <dbReference type="NCBI Taxonomy" id="181124"/>
    <lineage>
        <taxon>Eukaryota</taxon>
        <taxon>Fungi</taxon>
        <taxon>Dikarya</taxon>
        <taxon>Basidiomycota</taxon>
        <taxon>Agaricomycotina</taxon>
        <taxon>Agaricomycetes</taxon>
        <taxon>Agaricomycetidae</taxon>
        <taxon>Agaricales</taxon>
        <taxon>Marasmiineae</taxon>
        <taxon>Marasmiaceae</taxon>
        <taxon>Marasmius</taxon>
    </lineage>
</organism>
<dbReference type="SUPFAM" id="SSF51905">
    <property type="entry name" value="FAD/NAD(P)-binding domain"/>
    <property type="match status" value="1"/>
</dbReference>
<dbReference type="GO" id="GO:0050660">
    <property type="term" value="F:flavin adenine dinucleotide binding"/>
    <property type="evidence" value="ECO:0007669"/>
    <property type="project" value="InterPro"/>
</dbReference>
<evidence type="ECO:0000256" key="9">
    <source>
        <dbReference type="PIRSR" id="PIRSR000137-2"/>
    </source>
</evidence>
<reference evidence="11" key="1">
    <citation type="journal article" date="2021" name="Genome Biol. Evol.">
        <title>The assembled and annotated genome of the fairy-ring fungus Marasmius oreades.</title>
        <authorList>
            <person name="Hiltunen M."/>
            <person name="Ament-Velasquez S.L."/>
            <person name="Johannesson H."/>
        </authorList>
    </citation>
    <scope>NUCLEOTIDE SEQUENCE</scope>
    <source>
        <strain evidence="11">03SP1</strain>
    </source>
</reference>
<evidence type="ECO:0000256" key="3">
    <source>
        <dbReference type="ARBA" id="ARBA00022630"/>
    </source>
</evidence>
<dbReference type="PANTHER" id="PTHR11552">
    <property type="entry name" value="GLUCOSE-METHANOL-CHOLINE GMC OXIDOREDUCTASE"/>
    <property type="match status" value="1"/>
</dbReference>
<dbReference type="GO" id="GO:0016614">
    <property type="term" value="F:oxidoreductase activity, acting on CH-OH group of donors"/>
    <property type="evidence" value="ECO:0007669"/>
    <property type="project" value="InterPro"/>
</dbReference>
<proteinExistence type="inferred from homology"/>
<dbReference type="AlphaFoldDB" id="A0A9P7UWQ7"/>
<protein>
    <recommendedName>
        <fullName evidence="10">Glucose-methanol-choline oxidoreductase N-terminal domain-containing protein</fullName>
    </recommendedName>
</protein>
<keyword evidence="5 9" id="KW-0274">FAD</keyword>
<dbReference type="PANTHER" id="PTHR11552:SF201">
    <property type="entry name" value="GLUCOSE-METHANOL-CHOLINE OXIDOREDUCTASE N-TERMINAL DOMAIN-CONTAINING PROTEIN"/>
    <property type="match status" value="1"/>
</dbReference>
<comment type="caution">
    <text evidence="11">The sequence shown here is derived from an EMBL/GenBank/DDBJ whole genome shotgun (WGS) entry which is preliminary data.</text>
</comment>
<evidence type="ECO:0000259" key="10">
    <source>
        <dbReference type="PROSITE" id="PS00624"/>
    </source>
</evidence>
<gene>
    <name evidence="11" type="ORF">E1B28_006743</name>
</gene>
<dbReference type="SUPFAM" id="SSF54373">
    <property type="entry name" value="FAD-linked reductases, C-terminal domain"/>
    <property type="match status" value="1"/>
</dbReference>
<keyword evidence="7" id="KW-0325">Glycoprotein</keyword>
<dbReference type="Pfam" id="PF00732">
    <property type="entry name" value="GMC_oxred_N"/>
    <property type="match status" value="1"/>
</dbReference>
<dbReference type="Proteomes" id="UP001049176">
    <property type="component" value="Chromosome 3"/>
</dbReference>
<keyword evidence="4" id="KW-0732">Signal</keyword>